<keyword evidence="2" id="KW-0677">Repeat</keyword>
<dbReference type="PROSITE" id="PS50103">
    <property type="entry name" value="ZF_C3H1"/>
    <property type="match status" value="1"/>
</dbReference>
<evidence type="ECO:0000256" key="5">
    <source>
        <dbReference type="PROSITE-ProRule" id="PRU00723"/>
    </source>
</evidence>
<keyword evidence="9" id="KW-1185">Reference proteome</keyword>
<dbReference type="InParanoid" id="W5N215"/>
<reference evidence="8" key="3">
    <citation type="submission" date="2025-09" db="UniProtKB">
        <authorList>
            <consortium name="Ensembl"/>
        </authorList>
    </citation>
    <scope>IDENTIFICATION</scope>
</reference>
<feature type="compositionally biased region" description="Polar residues" evidence="6">
    <location>
        <begin position="630"/>
        <end position="639"/>
    </location>
</feature>
<dbReference type="AlphaFoldDB" id="W5N215"/>
<dbReference type="KEGG" id="loc:102688706"/>
<dbReference type="GO" id="GO:0008270">
    <property type="term" value="F:zinc ion binding"/>
    <property type="evidence" value="ECO:0007669"/>
    <property type="project" value="UniProtKB-KW"/>
</dbReference>
<dbReference type="PANTHER" id="PTHR15725">
    <property type="entry name" value="ZN-FINGER, C-X8-C-X5-C-X3-H TYPE-CONTAINING"/>
    <property type="match status" value="1"/>
</dbReference>
<feature type="compositionally biased region" description="Polar residues" evidence="6">
    <location>
        <begin position="708"/>
        <end position="721"/>
    </location>
</feature>
<feature type="compositionally biased region" description="Polar residues" evidence="6">
    <location>
        <begin position="818"/>
        <end position="827"/>
    </location>
</feature>
<dbReference type="OMA" id="NVRPSVM"/>
<dbReference type="GeneID" id="102688706"/>
<evidence type="ECO:0000256" key="6">
    <source>
        <dbReference type="SAM" id="MobiDB-lite"/>
    </source>
</evidence>
<feature type="compositionally biased region" description="Basic and acidic residues" evidence="6">
    <location>
        <begin position="527"/>
        <end position="541"/>
    </location>
</feature>
<reference evidence="8" key="2">
    <citation type="submission" date="2025-08" db="UniProtKB">
        <authorList>
            <consortium name="Ensembl"/>
        </authorList>
    </citation>
    <scope>IDENTIFICATION</scope>
</reference>
<feature type="compositionally biased region" description="Basic and acidic residues" evidence="6">
    <location>
        <begin position="471"/>
        <end position="485"/>
    </location>
</feature>
<dbReference type="GeneTree" id="ENSGT00920000149095"/>
<evidence type="ECO:0000256" key="4">
    <source>
        <dbReference type="ARBA" id="ARBA00022833"/>
    </source>
</evidence>
<feature type="compositionally biased region" description="Basic and acidic residues" evidence="6">
    <location>
        <begin position="728"/>
        <end position="737"/>
    </location>
</feature>
<evidence type="ECO:0000313" key="8">
    <source>
        <dbReference type="Ensembl" id="ENSLOCP00000014674.1"/>
    </source>
</evidence>
<dbReference type="Gene3D" id="4.10.1000.10">
    <property type="entry name" value="Zinc finger, CCCH-type"/>
    <property type="match status" value="1"/>
</dbReference>
<dbReference type="InterPro" id="IPR041686">
    <property type="entry name" value="Znf-CCCH_3"/>
</dbReference>
<feature type="compositionally biased region" description="Basic and acidic residues" evidence="6">
    <location>
        <begin position="651"/>
        <end position="677"/>
    </location>
</feature>
<dbReference type="GO" id="GO:0016973">
    <property type="term" value="P:poly(A)+ mRNA export from nucleus"/>
    <property type="evidence" value="ECO:0000318"/>
    <property type="project" value="GO_Central"/>
</dbReference>
<evidence type="ECO:0000256" key="1">
    <source>
        <dbReference type="ARBA" id="ARBA00022723"/>
    </source>
</evidence>
<dbReference type="STRING" id="7918.ENSLOCP00000014674"/>
<dbReference type="CTD" id="9877"/>
<dbReference type="FunFam" id="4.10.1000.10:FF:000024">
    <property type="entry name" value="Zinc finger CCCH domain-containing protein 11A"/>
    <property type="match status" value="1"/>
</dbReference>
<evidence type="ECO:0000313" key="9">
    <source>
        <dbReference type="Proteomes" id="UP000018468"/>
    </source>
</evidence>
<dbReference type="EMBL" id="AHAT01016688">
    <property type="status" value="NOT_ANNOTATED_CDS"/>
    <property type="molecule type" value="Genomic_DNA"/>
</dbReference>
<feature type="zinc finger region" description="C3H1-type" evidence="5">
    <location>
        <begin position="2"/>
        <end position="29"/>
    </location>
</feature>
<dbReference type="OrthoDB" id="5395350at2759"/>
<feature type="region of interest" description="Disordered" evidence="6">
    <location>
        <begin position="379"/>
        <end position="400"/>
    </location>
</feature>
<feature type="compositionally biased region" description="Basic and acidic residues" evidence="6">
    <location>
        <begin position="429"/>
        <end position="442"/>
    </location>
</feature>
<dbReference type="Bgee" id="ENSLOCG00000011932">
    <property type="expression patterns" value="Expressed in camera-type eye and 13 other cell types or tissues"/>
</dbReference>
<dbReference type="Ensembl" id="ENSLOCT00000014703.1">
    <property type="protein sequence ID" value="ENSLOCP00000014674.1"/>
    <property type="gene ID" value="ENSLOCG00000011932.1"/>
</dbReference>
<organism evidence="8 9">
    <name type="scientific">Lepisosteus oculatus</name>
    <name type="common">Spotted gar</name>
    <dbReference type="NCBI Taxonomy" id="7918"/>
    <lineage>
        <taxon>Eukaryota</taxon>
        <taxon>Metazoa</taxon>
        <taxon>Chordata</taxon>
        <taxon>Craniata</taxon>
        <taxon>Vertebrata</taxon>
        <taxon>Euteleostomi</taxon>
        <taxon>Actinopterygii</taxon>
        <taxon>Neopterygii</taxon>
        <taxon>Holostei</taxon>
        <taxon>Semionotiformes</taxon>
        <taxon>Lepisosteidae</taxon>
        <taxon>Lepisosteus</taxon>
    </lineage>
</organism>
<dbReference type="Proteomes" id="UP000018468">
    <property type="component" value="Linkage group LG3"/>
</dbReference>
<feature type="region of interest" description="Disordered" evidence="6">
    <location>
        <begin position="427"/>
        <end position="929"/>
    </location>
</feature>
<proteinExistence type="predicted"/>
<reference evidence="9" key="1">
    <citation type="submission" date="2011-12" db="EMBL/GenBank/DDBJ databases">
        <title>The Draft Genome of Lepisosteus oculatus.</title>
        <authorList>
            <consortium name="The Broad Institute Genome Assembly &amp; Analysis Group"/>
            <consortium name="Computational R&amp;D Group"/>
            <consortium name="and Sequencing Platform"/>
            <person name="Di Palma F."/>
            <person name="Alfoldi J."/>
            <person name="Johnson J."/>
            <person name="Berlin A."/>
            <person name="Gnerre S."/>
            <person name="Jaffe D."/>
            <person name="MacCallum I."/>
            <person name="Young S."/>
            <person name="Walker B.J."/>
            <person name="Lander E.S."/>
            <person name="Lindblad-Toh K."/>
        </authorList>
    </citation>
    <scope>NUCLEOTIDE SEQUENCE [LARGE SCALE GENOMIC DNA]</scope>
</reference>
<dbReference type="InterPro" id="IPR000571">
    <property type="entry name" value="Znf_CCCH"/>
</dbReference>
<feature type="compositionally biased region" description="Polar residues" evidence="6">
    <location>
        <begin position="490"/>
        <end position="505"/>
    </location>
</feature>
<keyword evidence="4 5" id="KW-0862">Zinc</keyword>
<keyword evidence="1 5" id="KW-0479">Metal-binding</keyword>
<feature type="compositionally biased region" description="Polar residues" evidence="6">
    <location>
        <begin position="678"/>
        <end position="688"/>
    </location>
</feature>
<feature type="region of interest" description="Disordered" evidence="6">
    <location>
        <begin position="100"/>
        <end position="196"/>
    </location>
</feature>
<feature type="compositionally biased region" description="Acidic residues" evidence="6">
    <location>
        <begin position="159"/>
        <end position="175"/>
    </location>
</feature>
<protein>
    <submittedName>
        <fullName evidence="8">Zinc finger CCCH-type containing 11A</fullName>
    </submittedName>
</protein>
<feature type="compositionally biased region" description="Pro residues" evidence="6">
    <location>
        <begin position="872"/>
        <end position="887"/>
    </location>
</feature>
<name>W5N215_LEPOC</name>
<dbReference type="PANTHER" id="PTHR15725:SF14">
    <property type="entry name" value="ZINC FINGER CCCH DOMAIN-CONTAINING PROTEIN 11A"/>
    <property type="match status" value="1"/>
</dbReference>
<evidence type="ECO:0000256" key="2">
    <source>
        <dbReference type="ARBA" id="ARBA00022737"/>
    </source>
</evidence>
<feature type="domain" description="C3H1-type" evidence="7">
    <location>
        <begin position="2"/>
        <end position="29"/>
    </location>
</feature>
<dbReference type="Pfam" id="PF15663">
    <property type="entry name" value="zf-CCCH_3"/>
    <property type="match status" value="1"/>
</dbReference>
<accession>W5N215</accession>
<evidence type="ECO:0000259" key="7">
    <source>
        <dbReference type="PROSITE" id="PS50103"/>
    </source>
</evidence>
<sequence length="971" mass="105160">MSNQGDDCYFYYYSTCVKGDSCSFRHCEAAMGSEVVCTLWQESRCFRKICKFRHTEIEKKRSEIPCYWENQSAGCQKANCAFHHDKPRVIDGIFLPPSKGPVLRKEEAGEEASGAAVPPTPAPSALPNPANPQLRGVIKADNSENVPSPTHPPVVINPADDEDEDDEDQISEEGEELKAGSDSSKLTSPRKLVSSKDDSLNFGIKTLEEIRLRKALKANLKKAGFTSESLPQSATVLSQTAQQKNGNGLEKENVRTVLRLFPSTEEGVPVKGDVPVKRNIAERLGKRKAALMGDVTVLVNKELAVVSDLPLKRSLADRLGRKVNCTDDSADIVPPKVPKPVRERLGLPVEHASSEMDCGGQGMSTGEIRIKTLEEIRQEKAAKAQMGGEKTQPEQAPAKVSIPNKKTIKAPANAYIKTFSEILHAKNQKQTEEQSKAVKDNSSDPLSTPMEKEAAPEVQAPGKGAPAQGEVRVKTLEEIRREKAARMQSKLENAGNQEKSVTTSKDGAPEPTRRRILRINKSAGAACKEEKKTAELTEKNKNPPVQTGMTNGKGDQPVEKVKVKSFEEIMREKRLRRQQVESAACPPQPMEASPSSVKPEEALQAQAPQTERSPISVRQRASKACAPQHVPTSVQQKTSPPGPSKPRITLRKKETVPVPKKEQGPVAVEKKDSHSPEDSATTSKQTPISPVMDGQGGSSAAQVPEAGTLSSAESPGISSPLTPNPEPQAEKSEEAAAKRSTTHPPQPKVRPKLNVKPSVVKPATPVRLGQKRKVPESHRSAVAAVKPLNSAPAASEEQEQDLLCRWPETPALTDTEADMTSSLQSPQIAEPAKKARTPVPESPRQDPSTIPQEEPDKLSVTQSPATPQAEPQRPPAPECELPVPKPSAIPARDTLSVPQSSAAVTSPPVRATPLAKTRRLSSASSRVPGTEVDDFEELIKEFDDGLDNEIELDPAKDDEDLLLELSEMIGS</sequence>
<dbReference type="eggNOG" id="KOG4791">
    <property type="taxonomic scope" value="Eukaryota"/>
</dbReference>
<feature type="compositionally biased region" description="Basic and acidic residues" evidence="6">
    <location>
        <begin position="556"/>
        <end position="572"/>
    </location>
</feature>
<evidence type="ECO:0000256" key="3">
    <source>
        <dbReference type="ARBA" id="ARBA00022771"/>
    </source>
</evidence>
<feature type="compositionally biased region" description="Pro residues" evidence="6">
    <location>
        <begin position="118"/>
        <end position="130"/>
    </location>
</feature>
<keyword evidence="3 5" id="KW-0863">Zinc-finger</keyword>
<dbReference type="HOGENOM" id="CLU_019514_1_0_1"/>